<dbReference type="OrthoDB" id="9816539at2"/>
<sequence>MAEWDGEALARLRSAAHRGDADAGLDVLRERPLEPVLQYAGDVALAAVAQERPEGARLAEECRALLSERALPGDMVLAAELAAPPGHDPALTSLPVDLGAVAAAMDGGLHVLDLERGDVLPLDEVLFDEAPDDEPRDAGRWLPIPPIPPVAPPEGEDARRGAARAWLAEQGYRPAPRTL</sequence>
<dbReference type="RefSeq" id="WP_117398801.1">
    <property type="nucleotide sequence ID" value="NZ_QVNQ01000002.1"/>
</dbReference>
<dbReference type="Proteomes" id="UP000262882">
    <property type="component" value="Unassembled WGS sequence"/>
</dbReference>
<evidence type="ECO:0000313" key="3">
    <source>
        <dbReference type="Proteomes" id="UP000262882"/>
    </source>
</evidence>
<comment type="caution">
    <text evidence="2">The sequence shown here is derived from an EMBL/GenBank/DDBJ whole genome shotgun (WGS) entry which is preliminary data.</text>
</comment>
<dbReference type="AlphaFoldDB" id="A0A372GMC6"/>
<gene>
    <name evidence="2" type="ORF">D0T12_08080</name>
</gene>
<keyword evidence="3" id="KW-1185">Reference proteome</keyword>
<feature type="region of interest" description="Disordered" evidence="1">
    <location>
        <begin position="130"/>
        <end position="162"/>
    </location>
</feature>
<reference evidence="2 3" key="1">
    <citation type="submission" date="2018-08" db="EMBL/GenBank/DDBJ databases">
        <title>Actinomadura spongicola sp. nov., isolated from marine sponge Leucetta chagosensis.</title>
        <authorList>
            <person name="Li L."/>
            <person name="Lin H.W."/>
        </authorList>
    </citation>
    <scope>NUCLEOTIDE SEQUENCE [LARGE SCALE GENOMIC DNA]</scope>
    <source>
        <strain evidence="2 3">LHW52907</strain>
    </source>
</reference>
<feature type="compositionally biased region" description="Pro residues" evidence="1">
    <location>
        <begin position="143"/>
        <end position="152"/>
    </location>
</feature>
<proteinExistence type="predicted"/>
<organism evidence="2 3">
    <name type="scientific">Actinomadura spongiicola</name>
    <dbReference type="NCBI Taxonomy" id="2303421"/>
    <lineage>
        <taxon>Bacteria</taxon>
        <taxon>Bacillati</taxon>
        <taxon>Actinomycetota</taxon>
        <taxon>Actinomycetes</taxon>
        <taxon>Streptosporangiales</taxon>
        <taxon>Thermomonosporaceae</taxon>
        <taxon>Actinomadura</taxon>
    </lineage>
</organism>
<evidence type="ECO:0000313" key="2">
    <source>
        <dbReference type="EMBL" id="RFS86520.1"/>
    </source>
</evidence>
<name>A0A372GMC6_9ACTN</name>
<dbReference type="EMBL" id="QVNQ01000002">
    <property type="protein sequence ID" value="RFS86520.1"/>
    <property type="molecule type" value="Genomic_DNA"/>
</dbReference>
<protein>
    <submittedName>
        <fullName evidence="2">Uncharacterized protein</fullName>
    </submittedName>
</protein>
<accession>A0A372GMC6</accession>
<evidence type="ECO:0000256" key="1">
    <source>
        <dbReference type="SAM" id="MobiDB-lite"/>
    </source>
</evidence>